<sequence>MDRYHFVDALPKGASQRTKSLQKSKIRSHAAASAQRKMRHEKNVPNFARKAQTSPRQSPSTWTAVSSSGLLPRHFCPHVTTEPSQDPSWLRYVDESQESESSEINNAQEALQRELYQSNHSKREPDVSKELDPLMSIPFGIGPEDKHLLHFYLSTVSGELYGQCPNPAFSTSRDLVLANCHVSSYTLQWTLITANTFYLRYSNPRALSSLLWRRHKAYRAINQCLSDNNKDLPDELVSGIIMAISTESRVASLETAALHLRGYEKIVSLKGGLQHMLLNISHPSMLAGHLVPYLVCEPDRVGSEISAISLQDIMGIHGFDLASPELMVLMQDREIRLLLSSNWLRPYFRPRIWASMKYEEKTSHFLSHYFILKLLWRLRENTLFARFGIARLHYIVAKSATVDYAGKVSLTLRGFMWIVVKAIFDVLGILKPKDALKEAQTQEIVSGVNALKRFGALNDKMRQQIASLLSHFLFVG</sequence>
<dbReference type="EMBL" id="KN846988">
    <property type="protein sequence ID" value="KIW92844.1"/>
    <property type="molecule type" value="Genomic_DNA"/>
</dbReference>
<organism evidence="2 3">
    <name type="scientific">Cladophialophora bantiana (strain ATCC 10958 / CBS 173.52 / CDC B-1940 / NIH 8579)</name>
    <name type="common">Xylohypha bantiana</name>
    <dbReference type="NCBI Taxonomy" id="1442370"/>
    <lineage>
        <taxon>Eukaryota</taxon>
        <taxon>Fungi</taxon>
        <taxon>Dikarya</taxon>
        <taxon>Ascomycota</taxon>
        <taxon>Pezizomycotina</taxon>
        <taxon>Eurotiomycetes</taxon>
        <taxon>Chaetothyriomycetidae</taxon>
        <taxon>Chaetothyriales</taxon>
        <taxon>Herpotrichiellaceae</taxon>
        <taxon>Cladophialophora</taxon>
    </lineage>
</organism>
<keyword evidence="3" id="KW-1185">Reference proteome</keyword>
<proteinExistence type="predicted"/>
<reference evidence="2" key="1">
    <citation type="submission" date="2015-01" db="EMBL/GenBank/DDBJ databases">
        <title>The Genome Sequence of Cladophialophora bantiana CBS 173.52.</title>
        <authorList>
            <consortium name="The Broad Institute Genomics Platform"/>
            <person name="Cuomo C."/>
            <person name="de Hoog S."/>
            <person name="Gorbushina A."/>
            <person name="Stielow B."/>
            <person name="Teixiera M."/>
            <person name="Abouelleil A."/>
            <person name="Chapman S.B."/>
            <person name="Priest M."/>
            <person name="Young S.K."/>
            <person name="Wortman J."/>
            <person name="Nusbaum C."/>
            <person name="Birren B."/>
        </authorList>
    </citation>
    <scope>NUCLEOTIDE SEQUENCE [LARGE SCALE GENOMIC DNA]</scope>
    <source>
        <strain evidence="2">CBS 173.52</strain>
    </source>
</reference>
<protein>
    <submittedName>
        <fullName evidence="2">Uncharacterized protein</fullName>
    </submittedName>
</protein>
<dbReference type="OrthoDB" id="4135055at2759"/>
<accession>A0A0D2I7P4</accession>
<dbReference type="GeneID" id="27699621"/>
<dbReference type="RefSeq" id="XP_016619513.1">
    <property type="nucleotide sequence ID" value="XM_016764431.1"/>
</dbReference>
<gene>
    <name evidence="2" type="ORF">Z519_06693</name>
</gene>
<evidence type="ECO:0000313" key="2">
    <source>
        <dbReference type="EMBL" id="KIW92844.1"/>
    </source>
</evidence>
<evidence type="ECO:0000313" key="3">
    <source>
        <dbReference type="Proteomes" id="UP000053789"/>
    </source>
</evidence>
<name>A0A0D2I7P4_CLAB1</name>
<evidence type="ECO:0000256" key="1">
    <source>
        <dbReference type="SAM" id="MobiDB-lite"/>
    </source>
</evidence>
<dbReference type="AlphaFoldDB" id="A0A0D2I7P4"/>
<feature type="compositionally biased region" description="Polar residues" evidence="1">
    <location>
        <begin position="51"/>
        <end position="69"/>
    </location>
</feature>
<dbReference type="PANTHER" id="PTHR37540:SF9">
    <property type="entry name" value="ZN(2)-C6 FUNGAL-TYPE DOMAIN-CONTAINING PROTEIN"/>
    <property type="match status" value="1"/>
</dbReference>
<dbReference type="HOGENOM" id="CLU_573633_0_0_1"/>
<dbReference type="PANTHER" id="PTHR37540">
    <property type="entry name" value="TRANSCRIPTION FACTOR (ACR-2), PUTATIVE-RELATED-RELATED"/>
    <property type="match status" value="1"/>
</dbReference>
<dbReference type="VEuPathDB" id="FungiDB:Z519_06693"/>
<dbReference type="Proteomes" id="UP000053789">
    <property type="component" value="Unassembled WGS sequence"/>
</dbReference>
<feature type="region of interest" description="Disordered" evidence="1">
    <location>
        <begin position="13"/>
        <end position="105"/>
    </location>
</feature>